<gene>
    <name evidence="2" type="ORF">FNU79_04245</name>
</gene>
<dbReference type="OrthoDB" id="5176171at2"/>
<dbReference type="CDD" id="cd05403">
    <property type="entry name" value="NT_KNTase_like"/>
    <property type="match status" value="1"/>
</dbReference>
<keyword evidence="2" id="KW-0808">Transferase</keyword>
<organism evidence="2 3">
    <name type="scientific">Deinococcus detaillensis</name>
    <dbReference type="NCBI Taxonomy" id="2592048"/>
    <lineage>
        <taxon>Bacteria</taxon>
        <taxon>Thermotogati</taxon>
        <taxon>Deinococcota</taxon>
        <taxon>Deinococci</taxon>
        <taxon>Deinococcales</taxon>
        <taxon>Deinococcaceae</taxon>
        <taxon>Deinococcus</taxon>
    </lineage>
</organism>
<protein>
    <submittedName>
        <fullName evidence="2">Nucleotidyltransferase domain-containing protein</fullName>
    </submittedName>
</protein>
<name>A0A553V3P1_9DEIO</name>
<dbReference type="EMBL" id="VKDB01000003">
    <property type="protein sequence ID" value="TSA87113.1"/>
    <property type="molecule type" value="Genomic_DNA"/>
</dbReference>
<dbReference type="Gene3D" id="3.30.460.10">
    <property type="entry name" value="Beta Polymerase, domain 2"/>
    <property type="match status" value="1"/>
</dbReference>
<dbReference type="RefSeq" id="WP_143719666.1">
    <property type="nucleotide sequence ID" value="NZ_VKDB01000003.1"/>
</dbReference>
<accession>A0A553V3P1</accession>
<evidence type="ECO:0000313" key="2">
    <source>
        <dbReference type="EMBL" id="TSA87113.1"/>
    </source>
</evidence>
<proteinExistence type="predicted"/>
<keyword evidence="3" id="KW-1185">Reference proteome</keyword>
<dbReference type="InterPro" id="IPR043519">
    <property type="entry name" value="NT_sf"/>
</dbReference>
<dbReference type="GO" id="GO:0016779">
    <property type="term" value="F:nucleotidyltransferase activity"/>
    <property type="evidence" value="ECO:0007669"/>
    <property type="project" value="InterPro"/>
</dbReference>
<evidence type="ECO:0000259" key="1">
    <source>
        <dbReference type="Pfam" id="PF01909"/>
    </source>
</evidence>
<dbReference type="Pfam" id="PF01909">
    <property type="entry name" value="NTP_transf_2"/>
    <property type="match status" value="1"/>
</dbReference>
<dbReference type="Proteomes" id="UP000316092">
    <property type="component" value="Unassembled WGS sequence"/>
</dbReference>
<reference evidence="2 3" key="1">
    <citation type="submission" date="2019-07" db="EMBL/GenBank/DDBJ databases">
        <title>Deinococcus detaillus sp. nov., isolated from humus soil in Antarctica.</title>
        <authorList>
            <person name="Zhang K."/>
        </authorList>
    </citation>
    <scope>NUCLEOTIDE SEQUENCE [LARGE SCALE GENOMIC DNA]</scope>
    <source>
        <strain evidence="2 3">H1</strain>
    </source>
</reference>
<comment type="caution">
    <text evidence="2">The sequence shown here is derived from an EMBL/GenBank/DDBJ whole genome shotgun (WGS) entry which is preliminary data.</text>
</comment>
<feature type="domain" description="Polymerase nucleotidyl transferase" evidence="1">
    <location>
        <begin position="9"/>
        <end position="49"/>
    </location>
</feature>
<dbReference type="AlphaFoldDB" id="A0A553V3P1"/>
<sequence>MLDLAHTLAARLGQLSGVEAVTLGGSRARGNTPPDSDWDLGLYYRKEQPFDLAALNALCRELDDAGTAEATPIGGWGPWVDGGAWLTVGGVRVDFIYRELGRLRRSVADALADYIKLHAQPGHPHGIHSHHYAAELAVGQLLFDPASRLAALKDELGGYPPALKAALIAHYDWQPDFWLYGAVKGLGRGDTHYAQGCAYQAVMALAQTLCARSETWITNEKGAVTLAAGVAGAPLHFAERIGAALSPLDPSALQQLIQETNCPVSRWP</sequence>
<evidence type="ECO:0000313" key="3">
    <source>
        <dbReference type="Proteomes" id="UP000316092"/>
    </source>
</evidence>
<dbReference type="InterPro" id="IPR002934">
    <property type="entry name" value="Polymerase_NTP_transf_dom"/>
</dbReference>
<dbReference type="SUPFAM" id="SSF81301">
    <property type="entry name" value="Nucleotidyltransferase"/>
    <property type="match status" value="1"/>
</dbReference>